<keyword evidence="8" id="KW-1185">Reference proteome</keyword>
<dbReference type="GO" id="GO:0005975">
    <property type="term" value="P:carbohydrate metabolic process"/>
    <property type="evidence" value="ECO:0007669"/>
    <property type="project" value="InterPro"/>
</dbReference>
<dbReference type="STRING" id="121290.APY04_1451"/>
<dbReference type="EMBL" id="LMTR01000045">
    <property type="protein sequence ID" value="KWT69368.1"/>
    <property type="molecule type" value="Genomic_DNA"/>
</dbReference>
<dbReference type="PANTHER" id="PTHR30480">
    <property type="entry name" value="BETA-HEXOSAMINIDASE-RELATED"/>
    <property type="match status" value="1"/>
</dbReference>
<comment type="catalytic activity">
    <reaction evidence="1">
        <text>Hydrolysis of terminal non-reducing N-acetyl-D-hexosamine residues in N-acetyl-beta-D-hexosaminides.</text>
        <dbReference type="EC" id="3.2.1.52"/>
    </reaction>
</comment>
<evidence type="ECO:0000259" key="6">
    <source>
        <dbReference type="Pfam" id="PF00933"/>
    </source>
</evidence>
<comment type="caution">
    <text evidence="7">The sequence shown here is derived from an EMBL/GenBank/DDBJ whole genome shotgun (WGS) entry which is preliminary data.</text>
</comment>
<organism evidence="7 8">
    <name type="scientific">Hyphomicrobium sulfonivorans</name>
    <dbReference type="NCBI Taxonomy" id="121290"/>
    <lineage>
        <taxon>Bacteria</taxon>
        <taxon>Pseudomonadati</taxon>
        <taxon>Pseudomonadota</taxon>
        <taxon>Alphaproteobacteria</taxon>
        <taxon>Hyphomicrobiales</taxon>
        <taxon>Hyphomicrobiaceae</taxon>
        <taxon>Hyphomicrobium</taxon>
    </lineage>
</organism>
<dbReference type="Gene3D" id="3.20.20.300">
    <property type="entry name" value="Glycoside hydrolase, family 3, N-terminal domain"/>
    <property type="match status" value="1"/>
</dbReference>
<dbReference type="NCBIfam" id="NF003740">
    <property type="entry name" value="PRK05337.1"/>
    <property type="match status" value="1"/>
</dbReference>
<dbReference type="InterPro" id="IPR036962">
    <property type="entry name" value="Glyco_hydro_3_N_sf"/>
</dbReference>
<dbReference type="SUPFAM" id="SSF51445">
    <property type="entry name" value="(Trans)glycosidases"/>
    <property type="match status" value="1"/>
</dbReference>
<evidence type="ECO:0000313" key="7">
    <source>
        <dbReference type="EMBL" id="KWT69368.1"/>
    </source>
</evidence>
<evidence type="ECO:0000256" key="3">
    <source>
        <dbReference type="ARBA" id="ARBA00012663"/>
    </source>
</evidence>
<keyword evidence="5 7" id="KW-0326">Glycosidase</keyword>
<dbReference type="Proteomes" id="UP000059074">
    <property type="component" value="Unassembled WGS sequence"/>
</dbReference>
<dbReference type="Pfam" id="PF00933">
    <property type="entry name" value="Glyco_hydro_3"/>
    <property type="match status" value="1"/>
</dbReference>
<evidence type="ECO:0000313" key="8">
    <source>
        <dbReference type="Proteomes" id="UP000059074"/>
    </source>
</evidence>
<dbReference type="GO" id="GO:0009254">
    <property type="term" value="P:peptidoglycan turnover"/>
    <property type="evidence" value="ECO:0007669"/>
    <property type="project" value="TreeGrafter"/>
</dbReference>
<evidence type="ECO:0000256" key="2">
    <source>
        <dbReference type="ARBA" id="ARBA00005336"/>
    </source>
</evidence>
<dbReference type="InterPro" id="IPR001764">
    <property type="entry name" value="Glyco_hydro_3_N"/>
</dbReference>
<dbReference type="PATRIC" id="fig|121290.4.peg.2687"/>
<comment type="similarity">
    <text evidence="2">Belongs to the glycosyl hydrolase 3 family.</text>
</comment>
<keyword evidence="4 7" id="KW-0378">Hydrolase</keyword>
<reference evidence="7 8" key="1">
    <citation type="submission" date="2015-10" db="EMBL/GenBank/DDBJ databases">
        <title>Transcriptomic analysis of a linuron degrading triple-species bacterial consortium.</title>
        <authorList>
            <person name="Albers P."/>
        </authorList>
    </citation>
    <scope>NUCLEOTIDE SEQUENCE [LARGE SCALE GENOMIC DNA]</scope>
    <source>
        <strain evidence="7 8">WDL6</strain>
    </source>
</reference>
<feature type="domain" description="Glycoside hydrolase family 3 N-terminal" evidence="6">
    <location>
        <begin position="13"/>
        <end position="308"/>
    </location>
</feature>
<dbReference type="OrthoDB" id="9786661at2"/>
<evidence type="ECO:0000256" key="1">
    <source>
        <dbReference type="ARBA" id="ARBA00001231"/>
    </source>
</evidence>
<evidence type="ECO:0000256" key="5">
    <source>
        <dbReference type="ARBA" id="ARBA00023295"/>
    </source>
</evidence>
<dbReference type="PANTHER" id="PTHR30480:SF13">
    <property type="entry name" value="BETA-HEXOSAMINIDASE"/>
    <property type="match status" value="1"/>
</dbReference>
<sequence>MHTALIVGVAGTQLSSDEAAFLRDARPAGFILFSRNLADHEQIRALVGDVRTAIGGDDLLVLIDQEGGRVQRIRPPLGRALPPASAYGLLYQQDQDAARAAAREATRLLAADLMDLGINMDCAPVLDLPVEGAHDIIGDRAYGRSVEQVVALAGAVAEGFMAGGVVPVIKHIPGHGRATADSHLALPVVDTPRADLERSDFAPFKALAHLPSAMSAHVVFSDIDAQSPASTSRTVIGEIIRGVIGFDGLLMSDDLSMHALAGPMRARSEAVMVAGSDLALHCNGDLAEMIAAAEGAGTLEGQAKARFDAAMAITRRSDAFDRLAAEAQLARVLGLAAMGAESV</sequence>
<dbReference type="AlphaFoldDB" id="A0A109BIC7"/>
<gene>
    <name evidence="7" type="ORF">APY04_1451</name>
</gene>
<dbReference type="InterPro" id="IPR017853">
    <property type="entry name" value="GH"/>
</dbReference>
<evidence type="ECO:0000256" key="4">
    <source>
        <dbReference type="ARBA" id="ARBA00022801"/>
    </source>
</evidence>
<accession>A0A109BIC7</accession>
<dbReference type="InterPro" id="IPR050226">
    <property type="entry name" value="NagZ_Beta-hexosaminidase"/>
</dbReference>
<protein>
    <recommendedName>
        <fullName evidence="3">beta-N-acetylhexosaminidase</fullName>
        <ecNumber evidence="3">3.2.1.52</ecNumber>
    </recommendedName>
</protein>
<name>A0A109BIC7_HYPSL</name>
<dbReference type="RefSeq" id="WP_068461040.1">
    <property type="nucleotide sequence ID" value="NZ_LMTR01000045.1"/>
</dbReference>
<proteinExistence type="inferred from homology"/>
<dbReference type="GO" id="GO:0004563">
    <property type="term" value="F:beta-N-acetylhexosaminidase activity"/>
    <property type="evidence" value="ECO:0007669"/>
    <property type="project" value="UniProtKB-EC"/>
</dbReference>
<dbReference type="EC" id="3.2.1.52" evidence="3"/>